<name>X1V372_9ZZZZ</name>
<dbReference type="Gene3D" id="3.40.50.11900">
    <property type="match status" value="1"/>
</dbReference>
<evidence type="ECO:0000313" key="1">
    <source>
        <dbReference type="EMBL" id="GAJ06616.1"/>
    </source>
</evidence>
<comment type="caution">
    <text evidence="1">The sequence shown here is derived from an EMBL/GenBank/DDBJ whole genome shotgun (WGS) entry which is preliminary data.</text>
</comment>
<dbReference type="AlphaFoldDB" id="X1V372"/>
<protein>
    <submittedName>
        <fullName evidence="1">Uncharacterized protein</fullName>
    </submittedName>
</protein>
<reference evidence="1" key="1">
    <citation type="journal article" date="2014" name="Front. Microbiol.">
        <title>High frequency of phylogenetically diverse reductive dehalogenase-homologous genes in deep subseafloor sedimentary metagenomes.</title>
        <authorList>
            <person name="Kawai M."/>
            <person name="Futagami T."/>
            <person name="Toyoda A."/>
            <person name="Takaki Y."/>
            <person name="Nishi S."/>
            <person name="Hori S."/>
            <person name="Arai W."/>
            <person name="Tsubouchi T."/>
            <person name="Morono Y."/>
            <person name="Uchiyama I."/>
            <person name="Ito T."/>
            <person name="Fujiyama A."/>
            <person name="Inagaki F."/>
            <person name="Takami H."/>
        </authorList>
    </citation>
    <scope>NUCLEOTIDE SEQUENCE</scope>
    <source>
        <strain evidence="1">Expedition CK06-06</strain>
    </source>
</reference>
<gene>
    <name evidence="1" type="ORF">S12H4_52272</name>
</gene>
<sequence>MPQRLEAETGVPSLIINADLNDLRLISDEQTQTNVEAFIEQLEENQR</sequence>
<dbReference type="Pfam" id="PF06050">
    <property type="entry name" value="HGD-D"/>
    <property type="match status" value="1"/>
</dbReference>
<dbReference type="EMBL" id="BARW01033142">
    <property type="protein sequence ID" value="GAJ06616.1"/>
    <property type="molecule type" value="Genomic_DNA"/>
</dbReference>
<dbReference type="InterPro" id="IPR010327">
    <property type="entry name" value="FldB/FldC_alpha/beta"/>
</dbReference>
<organism evidence="1">
    <name type="scientific">marine sediment metagenome</name>
    <dbReference type="NCBI Taxonomy" id="412755"/>
    <lineage>
        <taxon>unclassified sequences</taxon>
        <taxon>metagenomes</taxon>
        <taxon>ecological metagenomes</taxon>
    </lineage>
</organism>
<accession>X1V372</accession>
<proteinExistence type="predicted"/>